<evidence type="ECO:0000256" key="5">
    <source>
        <dbReference type="ARBA" id="ARBA00022723"/>
    </source>
</evidence>
<dbReference type="PANTHER" id="PTHR47545">
    <property type="entry name" value="MULTIFUNCTIONAL CCA PROTEIN"/>
    <property type="match status" value="1"/>
</dbReference>
<name>A0A381QTY7_9ZZZZ</name>
<keyword evidence="5" id="KW-0479">Metal-binding</keyword>
<gene>
    <name evidence="14" type="ORF">METZ01_LOCUS35258</name>
</gene>
<dbReference type="NCBIfam" id="TIGR00277">
    <property type="entry name" value="HDIG"/>
    <property type="match status" value="1"/>
</dbReference>
<evidence type="ECO:0000256" key="8">
    <source>
        <dbReference type="ARBA" id="ARBA00022840"/>
    </source>
</evidence>
<protein>
    <recommendedName>
        <fullName evidence="15">HD domain-containing protein</fullName>
    </recommendedName>
</protein>
<dbReference type="Pfam" id="PF01966">
    <property type="entry name" value="HD"/>
    <property type="match status" value="1"/>
</dbReference>
<evidence type="ECO:0000313" key="14">
    <source>
        <dbReference type="EMBL" id="SUZ82404.1"/>
    </source>
</evidence>
<evidence type="ECO:0000256" key="2">
    <source>
        <dbReference type="ARBA" id="ARBA00022679"/>
    </source>
</evidence>
<evidence type="ECO:0000256" key="7">
    <source>
        <dbReference type="ARBA" id="ARBA00022800"/>
    </source>
</evidence>
<dbReference type="GO" id="GO:0016779">
    <property type="term" value="F:nucleotidyltransferase activity"/>
    <property type="evidence" value="ECO:0007669"/>
    <property type="project" value="UniProtKB-KW"/>
</dbReference>
<keyword evidence="7" id="KW-0692">RNA repair</keyword>
<dbReference type="Gene3D" id="3.30.460.10">
    <property type="entry name" value="Beta Polymerase, domain 2"/>
    <property type="match status" value="1"/>
</dbReference>
<dbReference type="SUPFAM" id="SSF81301">
    <property type="entry name" value="Nucleotidyltransferase"/>
    <property type="match status" value="1"/>
</dbReference>
<dbReference type="InterPro" id="IPR043519">
    <property type="entry name" value="NT_sf"/>
</dbReference>
<keyword evidence="10" id="KW-0694">RNA-binding</keyword>
<dbReference type="Pfam" id="PF01743">
    <property type="entry name" value="PolyA_pol"/>
    <property type="match status" value="1"/>
</dbReference>
<evidence type="ECO:0000256" key="4">
    <source>
        <dbReference type="ARBA" id="ARBA00022695"/>
    </source>
</evidence>
<keyword evidence="4" id="KW-0548">Nucleotidyltransferase</keyword>
<reference evidence="14" key="1">
    <citation type="submission" date="2018-05" db="EMBL/GenBank/DDBJ databases">
        <authorList>
            <person name="Lanie J.A."/>
            <person name="Ng W.-L."/>
            <person name="Kazmierczak K.M."/>
            <person name="Andrzejewski T.M."/>
            <person name="Davidsen T.M."/>
            <person name="Wayne K.J."/>
            <person name="Tettelin H."/>
            <person name="Glass J.I."/>
            <person name="Rusch D."/>
            <person name="Podicherti R."/>
            <person name="Tsui H.-C.T."/>
            <person name="Winkler M.E."/>
        </authorList>
    </citation>
    <scope>NUCLEOTIDE SEQUENCE</scope>
</reference>
<comment type="cofactor">
    <cofactor evidence="1">
        <name>Mg(2+)</name>
        <dbReference type="ChEBI" id="CHEBI:18420"/>
    </cofactor>
</comment>
<dbReference type="InterPro" id="IPR032828">
    <property type="entry name" value="PolyA_RNA-bd"/>
</dbReference>
<evidence type="ECO:0000256" key="9">
    <source>
        <dbReference type="ARBA" id="ARBA00022842"/>
    </source>
</evidence>
<keyword evidence="2" id="KW-0808">Transferase</keyword>
<feature type="domain" description="HD" evidence="12">
    <location>
        <begin position="244"/>
        <end position="331"/>
    </location>
</feature>
<feature type="domain" description="Poly A polymerase head" evidence="11">
    <location>
        <begin position="12"/>
        <end position="139"/>
    </location>
</feature>
<dbReference type="SUPFAM" id="SSF81891">
    <property type="entry name" value="Poly A polymerase C-terminal region-like"/>
    <property type="match status" value="1"/>
</dbReference>
<keyword evidence="6" id="KW-0547">Nucleotide-binding</keyword>
<dbReference type="InterPro" id="IPR002646">
    <property type="entry name" value="PolA_pol_head_dom"/>
</dbReference>
<keyword evidence="3" id="KW-0819">tRNA processing</keyword>
<dbReference type="Pfam" id="PF12627">
    <property type="entry name" value="PolyA_pol_RNAbd"/>
    <property type="match status" value="1"/>
</dbReference>
<evidence type="ECO:0000259" key="13">
    <source>
        <dbReference type="Pfam" id="PF12627"/>
    </source>
</evidence>
<dbReference type="Gene3D" id="1.10.3090.10">
    <property type="entry name" value="cca-adding enzyme, domain 2"/>
    <property type="match status" value="1"/>
</dbReference>
<proteinExistence type="predicted"/>
<sequence>MNTSHELNIDSYVVGGFVRDYILNKEIVKDIDILCIGSGINFAINVQNSIDSTKKINIYKRFGTAMLKWKDYTVEFVGARKESYSEDSRKPEVKAGTFMDDMNRRDFTINTLAISLNKENYGELIDTFNGIGDLNKGIIKTPTDSDKTFSDDPLRMLRAVRFSTQLNYKIERNTFASIKRNLNRIEILSGERISEELNKILMQDKPSNGFILLDKLNILKIILPELESLKGIEEVEGQTHKDNFYHTLEVVDNISSKTNNIWLRWAALLHDIGKSQTKKFNKETGWTFHGHEFIGSKMVKQIFNRLKLPLNESMKYVQKIVMMSSRPIIIAEEIVTDSAVRRLIYDAGNSIDDLLTLCEADITTKNKRKFEQYHNNFKIVREKIKKVEEKDNIRNFQPPVTGEIIMKHFKIGPCKEVGIIKDEIKNAILDGEIENDYKSAFNLMKIKGKSLGL</sequence>
<evidence type="ECO:0000259" key="12">
    <source>
        <dbReference type="Pfam" id="PF01966"/>
    </source>
</evidence>
<keyword evidence="9" id="KW-0460">Magnesium</keyword>
<evidence type="ECO:0000256" key="6">
    <source>
        <dbReference type="ARBA" id="ARBA00022741"/>
    </source>
</evidence>
<dbReference type="PANTHER" id="PTHR47545:SF1">
    <property type="entry name" value="MULTIFUNCTIONAL CCA PROTEIN"/>
    <property type="match status" value="1"/>
</dbReference>
<organism evidence="14">
    <name type="scientific">marine metagenome</name>
    <dbReference type="NCBI Taxonomy" id="408172"/>
    <lineage>
        <taxon>unclassified sequences</taxon>
        <taxon>metagenomes</taxon>
        <taxon>ecological metagenomes</taxon>
    </lineage>
</organism>
<dbReference type="InterPro" id="IPR006675">
    <property type="entry name" value="HDIG_dom"/>
</dbReference>
<feature type="domain" description="tRNA nucleotidyltransferase/poly(A) polymerase RNA and SrmB- binding" evidence="13">
    <location>
        <begin position="167"/>
        <end position="228"/>
    </location>
</feature>
<dbReference type="EMBL" id="UINC01001505">
    <property type="protein sequence ID" value="SUZ82404.1"/>
    <property type="molecule type" value="Genomic_DNA"/>
</dbReference>
<accession>A0A381QTY7</accession>
<dbReference type="InterPro" id="IPR003607">
    <property type="entry name" value="HD/PDEase_dom"/>
</dbReference>
<dbReference type="InterPro" id="IPR006674">
    <property type="entry name" value="HD_domain"/>
</dbReference>
<dbReference type="GO" id="GO:0042245">
    <property type="term" value="P:RNA repair"/>
    <property type="evidence" value="ECO:0007669"/>
    <property type="project" value="UniProtKB-KW"/>
</dbReference>
<evidence type="ECO:0000256" key="10">
    <source>
        <dbReference type="ARBA" id="ARBA00022884"/>
    </source>
</evidence>
<evidence type="ECO:0000259" key="11">
    <source>
        <dbReference type="Pfam" id="PF01743"/>
    </source>
</evidence>
<dbReference type="GO" id="GO:0046872">
    <property type="term" value="F:metal ion binding"/>
    <property type="evidence" value="ECO:0007669"/>
    <property type="project" value="UniProtKB-KW"/>
</dbReference>
<keyword evidence="8" id="KW-0067">ATP-binding</keyword>
<dbReference type="CDD" id="cd00077">
    <property type="entry name" value="HDc"/>
    <property type="match status" value="1"/>
</dbReference>
<dbReference type="GO" id="GO:0005524">
    <property type="term" value="F:ATP binding"/>
    <property type="evidence" value="ECO:0007669"/>
    <property type="project" value="UniProtKB-KW"/>
</dbReference>
<evidence type="ECO:0000256" key="1">
    <source>
        <dbReference type="ARBA" id="ARBA00001946"/>
    </source>
</evidence>
<evidence type="ECO:0000256" key="3">
    <source>
        <dbReference type="ARBA" id="ARBA00022694"/>
    </source>
</evidence>
<dbReference type="AlphaFoldDB" id="A0A381QTY7"/>
<dbReference type="GO" id="GO:0008033">
    <property type="term" value="P:tRNA processing"/>
    <property type="evidence" value="ECO:0007669"/>
    <property type="project" value="UniProtKB-KW"/>
</dbReference>
<dbReference type="GO" id="GO:0003723">
    <property type="term" value="F:RNA binding"/>
    <property type="evidence" value="ECO:0007669"/>
    <property type="project" value="UniProtKB-KW"/>
</dbReference>
<dbReference type="InterPro" id="IPR050124">
    <property type="entry name" value="tRNA_CCA-adding_enzyme"/>
</dbReference>
<evidence type="ECO:0008006" key="15">
    <source>
        <dbReference type="Google" id="ProtNLM"/>
    </source>
</evidence>
<dbReference type="CDD" id="cd05398">
    <property type="entry name" value="NT_ClassII-CCAase"/>
    <property type="match status" value="1"/>
</dbReference>